<sequence length="721" mass="76590">MAAGPGALAPFPGPPPAPLQELPYPPQSRAGVAPGSPSGGVPPATDLVLGAAAGCLACLLTNPLEVVKTRLQLQGELQPPGTYPRPYRGVLRAAGAVCRADGLRGLQKGLAAGLLYQGLMNGVRFYCYSRAEDAGWTGYPGGTVAAGAVAGAVGAFVGSPAYLVKTHLQAQTLAAVAVGHQHNHESISGAFESIYKQHGVAGLWRGVTGAMPRVAVGSAAQLATFASAKDWVCERQWFGEGSWAAVLAGGMVSGVAVAVTMTPFDVVSTRLYNQPVDADGTGKLYRGFLDCILQISSKEGLLGLYKGIGAVYLRLGPHTVLSLFFWDELRKMDGLPAPPQPLIKGFFYFWRRFGAFGVVQRGRGRGGAVPSLHPVDLGAGAWLRRGSSPPNMFSLGSWLPALPRLAWGWALLDALLQGLVGACAISVLCSLLKVYLYIQCLNNPERQVEKEAIRAQRRVLELLHVAVLTAVLALVGSRVAALVVLEFSLRAVSTILSLGKGAHSSQLYLLCQYSLGCGVSCGLSFLLEGAPHGTCNLGLAAGLAGLLATYARRLARHVCTLYELHSRGRYCGICILLLAAGHGIPRLLQNALAVTFAVADLAAVALINRDFLSTAEAVRFWTPLTICYTLLVIYMQEELRQSTGGWAVYQTVLVRMGGLFILLLTVGRWTDILHILISLLGELWCLLHAGIMLEACRRQDFTQQSRLDRWSGSGSGSEEAS</sequence>
<evidence type="ECO:0000256" key="8">
    <source>
        <dbReference type="ARBA" id="ARBA00023128"/>
    </source>
</evidence>
<keyword evidence="7 12" id="KW-1133">Transmembrane helix</keyword>
<dbReference type="InterPro" id="IPR018108">
    <property type="entry name" value="MCP_transmembrane"/>
</dbReference>
<comment type="subcellular location">
    <subcellularLocation>
        <location evidence="1">Mitochondrion inner membrane</location>
        <topology evidence="1">Multi-pass membrane protein</topology>
    </subcellularLocation>
</comment>
<feature type="repeat" description="Solcar" evidence="10">
    <location>
        <begin position="138"/>
        <end position="231"/>
    </location>
</feature>
<dbReference type="InterPro" id="IPR031648">
    <property type="entry name" value="TMEM82"/>
</dbReference>
<feature type="transmembrane region" description="Helical" evidence="12">
    <location>
        <begin position="534"/>
        <end position="555"/>
    </location>
</feature>
<feature type="repeat" description="Solcar" evidence="10">
    <location>
        <begin position="241"/>
        <end position="332"/>
    </location>
</feature>
<proteinExistence type="inferred from homology"/>
<feature type="transmembrane region" description="Helical" evidence="12">
    <location>
        <begin position="647"/>
        <end position="666"/>
    </location>
</feature>
<comment type="similarity">
    <text evidence="2">Belongs to the mitochondrial carrier (TC 2.A.29) family.</text>
</comment>
<evidence type="ECO:0000256" key="10">
    <source>
        <dbReference type="PROSITE-ProRule" id="PRU00282"/>
    </source>
</evidence>
<evidence type="ECO:0000256" key="1">
    <source>
        <dbReference type="ARBA" id="ARBA00004448"/>
    </source>
</evidence>
<keyword evidence="5" id="KW-0677">Repeat</keyword>
<dbReference type="GO" id="GO:0005743">
    <property type="term" value="C:mitochondrial inner membrane"/>
    <property type="evidence" value="ECO:0007669"/>
    <property type="project" value="UniProtKB-SubCell"/>
</dbReference>
<evidence type="ECO:0000256" key="3">
    <source>
        <dbReference type="ARBA" id="ARBA00022448"/>
    </source>
</evidence>
<feature type="transmembrane region" description="Helical" evidence="12">
    <location>
        <begin position="459"/>
        <end position="485"/>
    </location>
</feature>
<name>A0AAN7N736_MYCAM</name>
<protein>
    <recommendedName>
        <fullName evidence="15">Solute carrier family 25 member 34</fullName>
    </recommendedName>
</protein>
<feature type="compositionally biased region" description="Pro residues" evidence="11">
    <location>
        <begin position="11"/>
        <end position="26"/>
    </location>
</feature>
<dbReference type="PANTHER" id="PTHR35257">
    <property type="entry name" value="TRANSMEMBRANE PROTEIN 82"/>
    <property type="match status" value="1"/>
</dbReference>
<comment type="caution">
    <text evidence="13">The sequence shown here is derived from an EMBL/GenBank/DDBJ whole genome shotgun (WGS) entry which is preliminary data.</text>
</comment>
<evidence type="ECO:0000256" key="4">
    <source>
        <dbReference type="ARBA" id="ARBA00022692"/>
    </source>
</evidence>
<evidence type="ECO:0008006" key="15">
    <source>
        <dbReference type="Google" id="ProtNLM"/>
    </source>
</evidence>
<evidence type="ECO:0000256" key="9">
    <source>
        <dbReference type="ARBA" id="ARBA00023136"/>
    </source>
</evidence>
<feature type="transmembrane region" description="Helical" evidence="12">
    <location>
        <begin position="618"/>
        <end position="635"/>
    </location>
</feature>
<dbReference type="FunFam" id="1.50.40.10:FF:000039">
    <property type="entry name" value="Solute carrier family 25 member 35"/>
    <property type="match status" value="1"/>
</dbReference>
<reference evidence="13 14" key="1">
    <citation type="journal article" date="2023" name="J. Hered.">
        <title>Chromosome-level genome of the wood stork (Mycteria americana) provides insight into avian chromosome evolution.</title>
        <authorList>
            <person name="Flamio R. Jr."/>
            <person name="Ramstad K.M."/>
        </authorList>
    </citation>
    <scope>NUCLEOTIDE SEQUENCE [LARGE SCALE GENOMIC DNA]</scope>
    <source>
        <strain evidence="13">JAX WOST 10</strain>
    </source>
</reference>
<keyword evidence="6" id="KW-0999">Mitochondrion inner membrane</keyword>
<keyword evidence="3" id="KW-0813">Transport</keyword>
<evidence type="ECO:0000256" key="5">
    <source>
        <dbReference type="ARBA" id="ARBA00022737"/>
    </source>
</evidence>
<dbReference type="Pfam" id="PF15816">
    <property type="entry name" value="TMEM82"/>
    <property type="match status" value="1"/>
</dbReference>
<keyword evidence="9 10" id="KW-0472">Membrane</keyword>
<dbReference type="PROSITE" id="PS50920">
    <property type="entry name" value="SOLCAR"/>
    <property type="match status" value="3"/>
</dbReference>
<gene>
    <name evidence="13" type="ORF">QYF61_014268</name>
</gene>
<feature type="transmembrane region" description="Helical" evidence="12">
    <location>
        <begin position="418"/>
        <end position="438"/>
    </location>
</feature>
<dbReference type="PANTHER" id="PTHR35257:SF1">
    <property type="entry name" value="TRANSMEMBRANE PROTEIN 82"/>
    <property type="match status" value="1"/>
</dbReference>
<evidence type="ECO:0000256" key="6">
    <source>
        <dbReference type="ARBA" id="ARBA00022792"/>
    </source>
</evidence>
<evidence type="ECO:0000313" key="13">
    <source>
        <dbReference type="EMBL" id="KAK4809800.1"/>
    </source>
</evidence>
<feature type="compositionally biased region" description="Low complexity" evidence="11">
    <location>
        <begin position="1"/>
        <end position="10"/>
    </location>
</feature>
<accession>A0AAN7N736</accession>
<evidence type="ECO:0000313" key="14">
    <source>
        <dbReference type="Proteomes" id="UP001333110"/>
    </source>
</evidence>
<organism evidence="13 14">
    <name type="scientific">Mycteria americana</name>
    <name type="common">Wood stork</name>
    <dbReference type="NCBI Taxonomy" id="33587"/>
    <lineage>
        <taxon>Eukaryota</taxon>
        <taxon>Metazoa</taxon>
        <taxon>Chordata</taxon>
        <taxon>Craniata</taxon>
        <taxon>Vertebrata</taxon>
        <taxon>Euteleostomi</taxon>
        <taxon>Archelosauria</taxon>
        <taxon>Archosauria</taxon>
        <taxon>Dinosauria</taxon>
        <taxon>Saurischia</taxon>
        <taxon>Theropoda</taxon>
        <taxon>Coelurosauria</taxon>
        <taxon>Aves</taxon>
        <taxon>Neognathae</taxon>
        <taxon>Neoaves</taxon>
        <taxon>Aequornithes</taxon>
        <taxon>Ciconiiformes</taxon>
        <taxon>Ciconiidae</taxon>
        <taxon>Mycteria</taxon>
    </lineage>
</organism>
<evidence type="ECO:0000256" key="12">
    <source>
        <dbReference type="SAM" id="Phobius"/>
    </source>
</evidence>
<dbReference type="AlphaFoldDB" id="A0AAN7N736"/>
<keyword evidence="8" id="KW-0496">Mitochondrion</keyword>
<keyword evidence="14" id="KW-1185">Reference proteome</keyword>
<dbReference type="Gene3D" id="1.50.40.10">
    <property type="entry name" value="Mitochondrial carrier domain"/>
    <property type="match status" value="1"/>
</dbReference>
<evidence type="ECO:0000256" key="7">
    <source>
        <dbReference type="ARBA" id="ARBA00022989"/>
    </source>
</evidence>
<feature type="region of interest" description="Disordered" evidence="11">
    <location>
        <begin position="1"/>
        <end position="38"/>
    </location>
</feature>
<evidence type="ECO:0000256" key="11">
    <source>
        <dbReference type="SAM" id="MobiDB-lite"/>
    </source>
</evidence>
<dbReference type="Proteomes" id="UP001333110">
    <property type="component" value="Unassembled WGS sequence"/>
</dbReference>
<evidence type="ECO:0000256" key="2">
    <source>
        <dbReference type="ARBA" id="ARBA00006375"/>
    </source>
</evidence>
<dbReference type="EMBL" id="JAUNZN010000020">
    <property type="protein sequence ID" value="KAK4809800.1"/>
    <property type="molecule type" value="Genomic_DNA"/>
</dbReference>
<dbReference type="InterPro" id="IPR023395">
    <property type="entry name" value="MCP_dom_sf"/>
</dbReference>
<feature type="transmembrane region" description="Helical" evidence="12">
    <location>
        <begin position="672"/>
        <end position="693"/>
    </location>
</feature>
<dbReference type="SUPFAM" id="SSF103506">
    <property type="entry name" value="Mitochondrial carrier"/>
    <property type="match status" value="1"/>
</dbReference>
<feature type="repeat" description="Solcar" evidence="10">
    <location>
        <begin position="41"/>
        <end position="134"/>
    </location>
</feature>
<keyword evidence="4 10" id="KW-0812">Transmembrane</keyword>
<feature type="transmembrane region" description="Helical" evidence="12">
    <location>
        <begin position="591"/>
        <end position="612"/>
    </location>
</feature>
<dbReference type="Pfam" id="PF00153">
    <property type="entry name" value="Mito_carr"/>
    <property type="match status" value="3"/>
</dbReference>